<evidence type="ECO:0000313" key="1">
    <source>
        <dbReference type="EMBL" id="RKT01931.1"/>
    </source>
</evidence>
<name>A0A495SNS0_9FLAO</name>
<keyword evidence="1" id="KW-0489">Methyltransferase</keyword>
<gene>
    <name evidence="1" type="ORF">BCF58_1158</name>
</gene>
<dbReference type="GO" id="GO:0032259">
    <property type="term" value="P:methylation"/>
    <property type="evidence" value="ECO:0007669"/>
    <property type="project" value="UniProtKB-KW"/>
</dbReference>
<dbReference type="AlphaFoldDB" id="A0A495SNS0"/>
<keyword evidence="2" id="KW-1185">Reference proteome</keyword>
<sequence>MNIEAAEMEEVIEVKKQNFFDSSKDLFPLLIVFIRLMMRGFL</sequence>
<organism evidence="1 2">
    <name type="scientific">Chryseobacterium defluvii</name>
    <dbReference type="NCBI Taxonomy" id="160396"/>
    <lineage>
        <taxon>Bacteria</taxon>
        <taxon>Pseudomonadati</taxon>
        <taxon>Bacteroidota</taxon>
        <taxon>Flavobacteriia</taxon>
        <taxon>Flavobacteriales</taxon>
        <taxon>Weeksellaceae</taxon>
        <taxon>Chryseobacterium group</taxon>
        <taxon>Chryseobacterium</taxon>
    </lineage>
</organism>
<reference evidence="1 2" key="1">
    <citation type="submission" date="2018-10" db="EMBL/GenBank/DDBJ databases">
        <title>Genomic Encyclopedia of Archaeal and Bacterial Type Strains, Phase II (KMG-II): from individual species to whole genera.</title>
        <authorList>
            <person name="Goeker M."/>
        </authorList>
    </citation>
    <scope>NUCLEOTIDE SEQUENCE [LARGE SCALE GENOMIC DNA]</scope>
    <source>
        <strain evidence="1 2">DSM 14219</strain>
    </source>
</reference>
<dbReference type="EMBL" id="RBXB01000001">
    <property type="protein sequence ID" value="RKT01931.1"/>
    <property type="molecule type" value="Genomic_DNA"/>
</dbReference>
<proteinExistence type="predicted"/>
<evidence type="ECO:0000313" key="2">
    <source>
        <dbReference type="Proteomes" id="UP000272428"/>
    </source>
</evidence>
<keyword evidence="1" id="KW-0808">Transferase</keyword>
<protein>
    <submittedName>
        <fullName evidence="1">Putative N6-adenine-specific DNA methylase</fullName>
    </submittedName>
</protein>
<comment type="caution">
    <text evidence="1">The sequence shown here is derived from an EMBL/GenBank/DDBJ whole genome shotgun (WGS) entry which is preliminary data.</text>
</comment>
<dbReference type="GO" id="GO:0008168">
    <property type="term" value="F:methyltransferase activity"/>
    <property type="evidence" value="ECO:0007669"/>
    <property type="project" value="UniProtKB-KW"/>
</dbReference>
<accession>A0A495SNS0</accession>
<dbReference type="Proteomes" id="UP000272428">
    <property type="component" value="Unassembled WGS sequence"/>
</dbReference>